<evidence type="ECO:0000313" key="1">
    <source>
        <dbReference type="EMBL" id="MXV60753.1"/>
    </source>
</evidence>
<dbReference type="RefSeq" id="WP_160062030.1">
    <property type="nucleotide sequence ID" value="NZ_WUYX01000006.1"/>
</dbReference>
<organism evidence="1 2">
    <name type="scientific">Natronorubrum halalkaliphilum</name>
    <dbReference type="NCBI Taxonomy" id="2691917"/>
    <lineage>
        <taxon>Archaea</taxon>
        <taxon>Methanobacteriati</taxon>
        <taxon>Methanobacteriota</taxon>
        <taxon>Stenosarchaea group</taxon>
        <taxon>Halobacteria</taxon>
        <taxon>Halobacteriales</taxon>
        <taxon>Natrialbaceae</taxon>
        <taxon>Natronorubrum</taxon>
    </lineage>
</organism>
<gene>
    <name evidence="1" type="ORF">GS429_01430</name>
</gene>
<evidence type="ECO:0000313" key="2">
    <source>
        <dbReference type="Proteomes" id="UP000434101"/>
    </source>
</evidence>
<dbReference type="AlphaFoldDB" id="A0A6B0VH57"/>
<dbReference type="OrthoDB" id="335562at2157"/>
<accession>A0A6B0VH57</accession>
<comment type="caution">
    <text evidence="1">The sequence shown here is derived from an EMBL/GenBank/DDBJ whole genome shotgun (WGS) entry which is preliminary data.</text>
</comment>
<proteinExistence type="predicted"/>
<dbReference type="EMBL" id="WUYX01000006">
    <property type="protein sequence ID" value="MXV60753.1"/>
    <property type="molecule type" value="Genomic_DNA"/>
</dbReference>
<keyword evidence="2" id="KW-1185">Reference proteome</keyword>
<name>A0A6B0VH57_9EURY</name>
<dbReference type="Proteomes" id="UP000434101">
    <property type="component" value="Unassembled WGS sequence"/>
</dbReference>
<protein>
    <submittedName>
        <fullName evidence="1">Uncharacterized protein</fullName>
    </submittedName>
</protein>
<sequence length="179" mass="20256">MKRRTILASVGSAIAALGGSALYLTSPSNVRNRKARISYEYLNDYVPQILAVCSPSEDGYVGVLDMAVEDATKQFEDNGFKEFYFSYLQAYERDDQIVYEQGNLIRLSEDGDKQLHVRLFPRGGQTEVRAHWEPSAKHNPVEHIDGDDVNHSKGESMIREEFDIIDKPFSGNLSMDDRC</sequence>
<reference evidence="1 2" key="1">
    <citation type="submission" date="2020-01" db="EMBL/GenBank/DDBJ databases">
        <title>Natronorubrum sp. JWXQ-INN 674 isolated from Inner Mongolia Autonomous Region of China.</title>
        <authorList>
            <person name="Xue Q."/>
        </authorList>
    </citation>
    <scope>NUCLEOTIDE SEQUENCE [LARGE SCALE GENOMIC DNA]</scope>
    <source>
        <strain evidence="1 2">JWXQ-INN-674</strain>
    </source>
</reference>